<evidence type="ECO:0000256" key="1">
    <source>
        <dbReference type="SAM" id="Phobius"/>
    </source>
</evidence>
<keyword evidence="4" id="KW-1185">Reference proteome</keyword>
<feature type="transmembrane region" description="Helical" evidence="1">
    <location>
        <begin position="716"/>
        <end position="738"/>
    </location>
</feature>
<reference evidence="3" key="1">
    <citation type="submission" date="2021-01" db="UniProtKB">
        <authorList>
            <consortium name="EnsemblMetazoa"/>
        </authorList>
    </citation>
    <scope>IDENTIFICATION</scope>
</reference>
<feature type="signal peptide" evidence="2">
    <location>
        <begin position="1"/>
        <end position="17"/>
    </location>
</feature>
<dbReference type="InterPro" id="IPR053320">
    <property type="entry name" value="Protein_DD3-3_O-glyco"/>
</dbReference>
<protein>
    <recommendedName>
        <fullName evidence="5">Protein DD3-3</fullName>
    </recommendedName>
</protein>
<dbReference type="RefSeq" id="XP_066925880.1">
    <property type="nucleotide sequence ID" value="XM_067069779.1"/>
</dbReference>
<feature type="chain" id="PRO_5029513910" description="Protein DD3-3" evidence="2">
    <location>
        <begin position="18"/>
        <end position="763"/>
    </location>
</feature>
<dbReference type="RefSeq" id="XP_066925879.1">
    <property type="nucleotide sequence ID" value="XM_067069778.1"/>
</dbReference>
<accession>A0A7M6DKV1</accession>
<keyword evidence="1" id="KW-0812">Transmembrane</keyword>
<dbReference type="PANTHER" id="PTHR35170:SF1">
    <property type="entry name" value="PROTEIN DD3-3"/>
    <property type="match status" value="1"/>
</dbReference>
<evidence type="ECO:0000256" key="2">
    <source>
        <dbReference type="SAM" id="SignalP"/>
    </source>
</evidence>
<sequence>MRLTLVALVCMVLQVRADVYLHNPRGSNNRLDERGRERANANRMFDSQNNNRGGYNVGSLYYYPGSIMNIEWTNQHSCGEANSHCELIIQYMCSETLRDGTVTKTIPEKDQNCEGYNCNTDLEYGMHEDLDYYLGCKYRERNTGLFTADQNMNNRNTAINTRQNPQGTRRGYECPEERDYYPYWSPSPWKDIAIMTNNISRCDYLKTESENVKSRFYCKPPPGYLRARQANAVRNNLPLDEEDCEKIVFAGSKAEWVEAPPLGGGAPECLETPKSRDNHNGNGPGGFPNTFNWTIPNDINDNCALRLRYNISTGEFPAETDSSMNANNNNNPTQLDIASLVGLSEAEAKQRGYVFEGNPTVQPLKATVGNVNIGAKLQLQLAINTAQYGRTFEDRSHSFQIRQKPESIPANAKIHNLNVRGKRGNIVQVYPAVEYDFVPNRLEMNVDDYIHIQWTGSNTNPENNDGQGLRGTDRSNIAVTREQNYPEGTPGMAVPIGEKFGHWGNNYPEHLNAANFLGLPRQDRLNLALVSPGQFKGELSELDDAGTYFDLGPRKITSNGTGTFHYMCTRNNNFSNRSQKGRIVVNSTPKVEKDVGFMGGEVTLNDMERITIPKGMLTERTKIEIAQCHKQDYEIGAGDSTESKYMCVKPFREFADGKKATIQMKVKSSGTEIYRSTDTEHWQKIEDVEYDDGVVKFQSEKGGVFVARSNYRTRNIIIGCVVALVVIAVLVGGVFAYCRRNPESWMSAKRNIDQIKLSTKNQI</sequence>
<dbReference type="OrthoDB" id="167398at2759"/>
<keyword evidence="1" id="KW-0472">Membrane</keyword>
<dbReference type="GeneID" id="136813268"/>
<dbReference type="AlphaFoldDB" id="A0A7M6DKV1"/>
<organism evidence="3 4">
    <name type="scientific">Clytia hemisphaerica</name>
    <dbReference type="NCBI Taxonomy" id="252671"/>
    <lineage>
        <taxon>Eukaryota</taxon>
        <taxon>Metazoa</taxon>
        <taxon>Cnidaria</taxon>
        <taxon>Hydrozoa</taxon>
        <taxon>Hydroidolina</taxon>
        <taxon>Leptothecata</taxon>
        <taxon>Obeliida</taxon>
        <taxon>Clytiidae</taxon>
        <taxon>Clytia</taxon>
    </lineage>
</organism>
<proteinExistence type="predicted"/>
<evidence type="ECO:0000313" key="3">
    <source>
        <dbReference type="EnsemblMetazoa" id="CLYHEMP014356.3"/>
    </source>
</evidence>
<name>A0A7M6DKV1_9CNID</name>
<keyword evidence="2" id="KW-0732">Signal</keyword>
<keyword evidence="1" id="KW-1133">Transmembrane helix</keyword>
<dbReference type="Proteomes" id="UP000594262">
    <property type="component" value="Unplaced"/>
</dbReference>
<dbReference type="EnsemblMetazoa" id="CLYHEMT014356.3">
    <property type="protein sequence ID" value="CLYHEMP014356.3"/>
    <property type="gene ID" value="CLYHEMG014356"/>
</dbReference>
<dbReference type="PANTHER" id="PTHR35170">
    <property type="entry name" value="PROTEIN DD3-3"/>
    <property type="match status" value="1"/>
</dbReference>
<evidence type="ECO:0000313" key="4">
    <source>
        <dbReference type="Proteomes" id="UP000594262"/>
    </source>
</evidence>
<evidence type="ECO:0008006" key="5">
    <source>
        <dbReference type="Google" id="ProtNLM"/>
    </source>
</evidence>